<keyword evidence="7" id="KW-1005">Bacterial flagellum biogenesis</keyword>
<dbReference type="GO" id="GO:0005047">
    <property type="term" value="F:signal recognition particle binding"/>
    <property type="evidence" value="ECO:0007669"/>
    <property type="project" value="TreeGrafter"/>
</dbReference>
<keyword evidence="5" id="KW-1003">Cell membrane</keyword>
<dbReference type="InterPro" id="IPR000897">
    <property type="entry name" value="SRP54_GTPase_dom"/>
</dbReference>
<accession>A0A972NLR7</accession>
<evidence type="ECO:0000256" key="9">
    <source>
        <dbReference type="ARBA" id="ARBA00023134"/>
    </source>
</evidence>
<evidence type="ECO:0000256" key="2">
    <source>
        <dbReference type="ARBA" id="ARBA00008531"/>
    </source>
</evidence>
<dbReference type="InterPro" id="IPR003593">
    <property type="entry name" value="AAA+_ATPase"/>
</dbReference>
<dbReference type="GO" id="GO:0005525">
    <property type="term" value="F:GTP binding"/>
    <property type="evidence" value="ECO:0007669"/>
    <property type="project" value="UniProtKB-UniRule"/>
</dbReference>
<dbReference type="SMART" id="SM00382">
    <property type="entry name" value="AAA"/>
    <property type="match status" value="1"/>
</dbReference>
<keyword evidence="8" id="KW-0653">Protein transport</keyword>
<evidence type="ECO:0000256" key="4">
    <source>
        <dbReference type="ARBA" id="ARBA00022448"/>
    </source>
</evidence>
<evidence type="ECO:0000256" key="14">
    <source>
        <dbReference type="SAM" id="MobiDB-lite"/>
    </source>
</evidence>
<evidence type="ECO:0000256" key="1">
    <source>
        <dbReference type="ARBA" id="ARBA00004413"/>
    </source>
</evidence>
<feature type="compositionally biased region" description="Low complexity" evidence="14">
    <location>
        <begin position="288"/>
        <end position="302"/>
    </location>
</feature>
<dbReference type="GO" id="GO:0005886">
    <property type="term" value="C:plasma membrane"/>
    <property type="evidence" value="ECO:0007669"/>
    <property type="project" value="UniProtKB-SubCell"/>
</dbReference>
<keyword evidence="10" id="KW-0472">Membrane</keyword>
<evidence type="ECO:0000313" key="18">
    <source>
        <dbReference type="Proteomes" id="UP000655523"/>
    </source>
</evidence>
<keyword evidence="6" id="KW-0547">Nucleotide-binding</keyword>
<evidence type="ECO:0000256" key="11">
    <source>
        <dbReference type="ARBA" id="ARBA00023225"/>
    </source>
</evidence>
<dbReference type="GO" id="GO:0003924">
    <property type="term" value="F:GTPase activity"/>
    <property type="evidence" value="ECO:0007669"/>
    <property type="project" value="UniProtKB-UniRule"/>
</dbReference>
<dbReference type="GO" id="GO:0015031">
    <property type="term" value="P:protein transport"/>
    <property type="evidence" value="ECO:0007669"/>
    <property type="project" value="UniProtKB-KW"/>
</dbReference>
<keyword evidence="17" id="KW-0969">Cilium</keyword>
<comment type="similarity">
    <text evidence="2">Belongs to the GTP-binding SRP family.</text>
</comment>
<feature type="domain" description="SRP54-type proteins GTP-binding" evidence="16">
    <location>
        <begin position="422"/>
        <end position="618"/>
    </location>
</feature>
<dbReference type="GO" id="GO:0006614">
    <property type="term" value="P:SRP-dependent cotranslational protein targeting to membrane"/>
    <property type="evidence" value="ECO:0007669"/>
    <property type="project" value="UniProtKB-UniRule"/>
</dbReference>
<evidence type="ECO:0000259" key="16">
    <source>
        <dbReference type="SMART" id="SM00962"/>
    </source>
</evidence>
<keyword evidence="4" id="KW-0813">Transport</keyword>
<organism evidence="17 18">
    <name type="scientific">Paraburkholderia elongata</name>
    <dbReference type="NCBI Taxonomy" id="2675747"/>
    <lineage>
        <taxon>Bacteria</taxon>
        <taxon>Pseudomonadati</taxon>
        <taxon>Pseudomonadota</taxon>
        <taxon>Betaproteobacteria</taxon>
        <taxon>Burkholderiales</taxon>
        <taxon>Burkholderiaceae</taxon>
        <taxon>Paraburkholderia</taxon>
    </lineage>
</organism>
<keyword evidence="17" id="KW-0966">Cell projection</keyword>
<feature type="region of interest" description="Disordered" evidence="14">
    <location>
        <begin position="263"/>
        <end position="312"/>
    </location>
</feature>
<dbReference type="RefSeq" id="WP_172165108.1">
    <property type="nucleotide sequence ID" value="NZ_WOEZ01000070.1"/>
</dbReference>
<comment type="caution">
    <text evidence="17">The sequence shown here is derived from an EMBL/GenBank/DDBJ whole genome shotgun (WGS) entry which is preliminary data.</text>
</comment>
<dbReference type="Proteomes" id="UP000655523">
    <property type="component" value="Unassembled WGS sequence"/>
</dbReference>
<evidence type="ECO:0000256" key="7">
    <source>
        <dbReference type="ARBA" id="ARBA00022795"/>
    </source>
</evidence>
<reference evidence="17 18" key="1">
    <citation type="submission" date="2019-11" db="EMBL/GenBank/DDBJ databases">
        <title>Metabolism of dissolved organic matter in forest soils.</title>
        <authorList>
            <person name="Cyle K.T."/>
            <person name="Wilhelm R.C."/>
            <person name="Martinez C.E."/>
        </authorList>
    </citation>
    <scope>NUCLEOTIDE SEQUENCE [LARGE SCALE GENOMIC DNA]</scope>
    <source>
        <strain evidence="17 18">5N</strain>
    </source>
</reference>
<keyword evidence="17" id="KW-0282">Flagellum</keyword>
<comment type="function">
    <text evidence="12">Necessary for flagellar biosynthesis. May be involved in translocation of the flagellum.</text>
</comment>
<dbReference type="EMBL" id="WOEZ01000070">
    <property type="protein sequence ID" value="NPT55686.1"/>
    <property type="molecule type" value="Genomic_DNA"/>
</dbReference>
<dbReference type="PANTHER" id="PTHR43134">
    <property type="entry name" value="SIGNAL RECOGNITION PARTICLE RECEPTOR SUBUNIT ALPHA"/>
    <property type="match status" value="1"/>
</dbReference>
<evidence type="ECO:0000256" key="5">
    <source>
        <dbReference type="ARBA" id="ARBA00022475"/>
    </source>
</evidence>
<dbReference type="FunFam" id="3.40.50.300:FF:000695">
    <property type="entry name" value="Flagellar biosynthesis regulator FlhF"/>
    <property type="match status" value="1"/>
</dbReference>
<evidence type="ECO:0000259" key="15">
    <source>
        <dbReference type="SMART" id="SM00382"/>
    </source>
</evidence>
<dbReference type="Pfam" id="PF00448">
    <property type="entry name" value="SRP54"/>
    <property type="match status" value="1"/>
</dbReference>
<protein>
    <recommendedName>
        <fullName evidence="3 13">Flagellar biosynthesis protein FlhF</fullName>
    </recommendedName>
</protein>
<name>A0A972NLR7_9BURK</name>
<comment type="subcellular location">
    <subcellularLocation>
        <location evidence="1">Cell membrane</location>
        <topology evidence="1">Peripheral membrane protein</topology>
        <orientation evidence="1">Cytoplasmic side</orientation>
    </subcellularLocation>
</comment>
<gene>
    <name evidence="17" type="primary">flhF</name>
    <name evidence="17" type="ORF">GNZ13_14015</name>
</gene>
<evidence type="ECO:0000256" key="10">
    <source>
        <dbReference type="ARBA" id="ARBA00023136"/>
    </source>
</evidence>
<evidence type="ECO:0000256" key="3">
    <source>
        <dbReference type="ARBA" id="ARBA00014919"/>
    </source>
</evidence>
<sequence length="654" mass="68585">MNIRKFVGATSRDALRLVREALGPDAVVLSNRTMDDGSVEIVALADSDLAAITPKAPRGSAGAPLAAPMNALAGQQPALVAPRATPTMQANPYASGMPDVFSSVFGASPEAGAENMTPNVANAASTASGSAAKPAVPAAPKAALPNAPKAPLAAPAAASLSQSISIEQPSARAAATRLSKDIRADLLKAAGVPAASAAPAADVPQTMAESNPWLIDHARRVAAEQQQQGAYSARPAAMTPAAAMAKGLGAAVEPAAQRVSQAASQASQQAAAQPAAPQVTDTPEWAREAAQLAARRAAQKAAPPLPTGDDARTPASVAEAIKVRMEQVVNDTVMNELSSMRGMMEEHFAGLLWGDRQRRSPARAALTKHLFAAGFSAQLVQMMVDNLPDDVDNMEGGMEWVRSVLESNLPVMEDEDALMERGGVFALMGPTGVGKTTTTAKLAARCVMRFGASKVALLTTDSYRIGGHEQLRIFGKILGVSVHAVKDGADLQLALSELRNKHIVLIDTIGMSQRDRLVSDQIAMLCRAGQPVQRLLLLNATSHGDTLNEVVQAYQRAPDQQPLAGCILTKLDEATNLGGVLDTVIRYKLPVHYVSTGQKVPENLYVATKKFLIKSTFCIPRDNSPFVPHDDDIPALLSALSARSTAELHEVRFG</sequence>
<dbReference type="InterPro" id="IPR020006">
    <property type="entry name" value="FlhF"/>
</dbReference>
<dbReference type="AlphaFoldDB" id="A0A972NLR7"/>
<evidence type="ECO:0000313" key="17">
    <source>
        <dbReference type="EMBL" id="NPT55686.1"/>
    </source>
</evidence>
<keyword evidence="11" id="KW-1006">Bacterial flagellum protein export</keyword>
<dbReference type="GO" id="GO:0044781">
    <property type="term" value="P:bacterial-type flagellum organization"/>
    <property type="evidence" value="ECO:0007669"/>
    <property type="project" value="UniProtKB-UniRule"/>
</dbReference>
<dbReference type="Gene3D" id="1.20.120.1380">
    <property type="entry name" value="Flagellar FlhF biosynthesis protein, N domain"/>
    <property type="match status" value="1"/>
</dbReference>
<dbReference type="SUPFAM" id="SSF52540">
    <property type="entry name" value="P-loop containing nucleoside triphosphate hydrolases"/>
    <property type="match status" value="1"/>
</dbReference>
<dbReference type="SMART" id="SM00962">
    <property type="entry name" value="SRP54"/>
    <property type="match status" value="1"/>
</dbReference>
<dbReference type="InterPro" id="IPR047040">
    <property type="entry name" value="FlhF__GTPase_dom"/>
</dbReference>
<evidence type="ECO:0000256" key="6">
    <source>
        <dbReference type="ARBA" id="ARBA00022741"/>
    </source>
</evidence>
<dbReference type="PANTHER" id="PTHR43134:SF3">
    <property type="entry name" value="FLAGELLAR BIOSYNTHESIS PROTEIN FLHF"/>
    <property type="match status" value="1"/>
</dbReference>
<feature type="compositionally biased region" description="Low complexity" evidence="14">
    <location>
        <begin position="263"/>
        <end position="278"/>
    </location>
</feature>
<dbReference type="NCBIfam" id="TIGR03499">
    <property type="entry name" value="FlhF"/>
    <property type="match status" value="1"/>
</dbReference>
<evidence type="ECO:0000256" key="8">
    <source>
        <dbReference type="ARBA" id="ARBA00022927"/>
    </source>
</evidence>
<evidence type="ECO:0000256" key="12">
    <source>
        <dbReference type="ARBA" id="ARBA00025337"/>
    </source>
</evidence>
<evidence type="ECO:0000256" key="13">
    <source>
        <dbReference type="NCBIfam" id="TIGR03499"/>
    </source>
</evidence>
<keyword evidence="9" id="KW-0342">GTP-binding</keyword>
<dbReference type="CDD" id="cd17873">
    <property type="entry name" value="FlhF"/>
    <property type="match status" value="1"/>
</dbReference>
<feature type="domain" description="AAA+ ATPase" evidence="15">
    <location>
        <begin position="421"/>
        <end position="591"/>
    </location>
</feature>
<proteinExistence type="inferred from homology"/>
<keyword evidence="18" id="KW-1185">Reference proteome</keyword>
<dbReference type="InterPro" id="IPR027417">
    <property type="entry name" value="P-loop_NTPase"/>
</dbReference>
<dbReference type="Gene3D" id="3.40.50.300">
    <property type="entry name" value="P-loop containing nucleotide triphosphate hydrolases"/>
    <property type="match status" value="1"/>
</dbReference>